<keyword evidence="1" id="KW-0175">Coiled coil</keyword>
<evidence type="ECO:0000313" key="2">
    <source>
        <dbReference type="EMBL" id="SDW74875.1"/>
    </source>
</evidence>
<dbReference type="AlphaFoldDB" id="A0A1H2W2W7"/>
<protein>
    <submittedName>
        <fullName evidence="2">Uncharacterized protein</fullName>
    </submittedName>
</protein>
<name>A0A1H2W2W7_9RHOB</name>
<evidence type="ECO:0000256" key="1">
    <source>
        <dbReference type="SAM" id="Coils"/>
    </source>
</evidence>
<feature type="coiled-coil region" evidence="1">
    <location>
        <begin position="81"/>
        <end position="115"/>
    </location>
</feature>
<proteinExistence type="predicted"/>
<accession>A0A1H2W2W7</accession>
<dbReference type="Proteomes" id="UP000183076">
    <property type="component" value="Unassembled WGS sequence"/>
</dbReference>
<evidence type="ECO:0000313" key="3">
    <source>
        <dbReference type="Proteomes" id="UP000183076"/>
    </source>
</evidence>
<reference evidence="3" key="1">
    <citation type="submission" date="2016-10" db="EMBL/GenBank/DDBJ databases">
        <authorList>
            <person name="Varghese N."/>
            <person name="Submissions S."/>
        </authorList>
    </citation>
    <scope>NUCLEOTIDE SEQUENCE [LARGE SCALE GENOMIC DNA]</scope>
    <source>
        <strain evidence="3">DSM 10014</strain>
    </source>
</reference>
<dbReference type="STRING" id="60137.SAMN04488041_103135"/>
<dbReference type="EMBL" id="FNNB01000003">
    <property type="protein sequence ID" value="SDW74875.1"/>
    <property type="molecule type" value="Genomic_DNA"/>
</dbReference>
<organism evidence="2 3">
    <name type="scientific">Sulfitobacter pontiacus</name>
    <dbReference type="NCBI Taxonomy" id="60137"/>
    <lineage>
        <taxon>Bacteria</taxon>
        <taxon>Pseudomonadati</taxon>
        <taxon>Pseudomonadota</taxon>
        <taxon>Alphaproteobacteria</taxon>
        <taxon>Rhodobacterales</taxon>
        <taxon>Roseobacteraceae</taxon>
        <taxon>Sulfitobacter</taxon>
    </lineage>
</organism>
<dbReference type="RefSeq" id="WP_074635291.1">
    <property type="nucleotide sequence ID" value="NZ_CP160849.1"/>
</dbReference>
<sequence length="173" mass="19733">MPVTREEATEMQNQIKKAYAELRAFGWLREDFGPLPHLAPQEQKAKAVLAQFDLYYLPGVSSLTEGMNMEPSEQPRPYQAVRRHRDDGERACQRIAQLEKRVAGIEVDLVSLLRDLATSGGYEDRGEKIGEMHRQFEIPGALNERQARVLRALLADFTQVYDLLVSQFQEEAS</sequence>
<dbReference type="GeneID" id="94021253"/>
<gene>
    <name evidence="2" type="ORF">SAMN04488041_103135</name>
</gene>